<dbReference type="InterPro" id="IPR001611">
    <property type="entry name" value="Leu-rich_rpt"/>
</dbReference>
<name>A0A2J7ZUS2_9CHLO</name>
<dbReference type="SUPFAM" id="SSF52047">
    <property type="entry name" value="RNI-like"/>
    <property type="match status" value="1"/>
</dbReference>
<evidence type="ECO:0000313" key="2">
    <source>
        <dbReference type="EMBL" id="PNH04025.1"/>
    </source>
</evidence>
<dbReference type="InterPro" id="IPR006553">
    <property type="entry name" value="Leu-rich_rpt_Cys-con_subtyp"/>
</dbReference>
<dbReference type="SMART" id="SM00367">
    <property type="entry name" value="LRR_CC"/>
    <property type="match status" value="3"/>
</dbReference>
<dbReference type="AlphaFoldDB" id="A0A2J7ZUS2"/>
<proteinExistence type="predicted"/>
<dbReference type="InterPro" id="IPR032675">
    <property type="entry name" value="LRR_dom_sf"/>
</dbReference>
<dbReference type="Gene3D" id="3.80.10.10">
    <property type="entry name" value="Ribonuclease Inhibitor"/>
    <property type="match status" value="1"/>
</dbReference>
<accession>A0A2J7ZUS2</accession>
<evidence type="ECO:0000256" key="1">
    <source>
        <dbReference type="ARBA" id="ARBA00004430"/>
    </source>
</evidence>
<dbReference type="OrthoDB" id="550575at2759"/>
<sequence>MTQPEPHPLAPTVLAALPEHILHSIVAHLLAQNHLRALSCVACVSKPLHRATRSCWALCSRLSPGVHACTAALGAALPHAHSLATLDVSAGHRWMDDAAAAVVARVASLQAVSFEHCALLTAAGLSALCAGRLHNLQELSLRSVGDIGDGGALVALPALQRLDLGWCHSVQGGAVAAYGPRLRALSLHGCDLVGDAVCAALPNVEELNVAFTHVGDEGLLALARCSPRLQRLTVASAVEAGNLWCTGRWTEAGLAEFRRLRPDVRLVFASC</sequence>
<dbReference type="EMBL" id="PGGS01000433">
    <property type="protein sequence ID" value="PNH04025.1"/>
    <property type="molecule type" value="Genomic_DNA"/>
</dbReference>
<comment type="subcellular location">
    <subcellularLocation>
        <location evidence="1">Cytoplasm</location>
        <location evidence="1">Cytoskeleton</location>
        <location evidence="1">Cilium axoneme</location>
    </subcellularLocation>
</comment>
<dbReference type="PANTHER" id="PTHR13318">
    <property type="entry name" value="PARTNER OF PAIRED, ISOFORM B-RELATED"/>
    <property type="match status" value="1"/>
</dbReference>
<organism evidence="2 3">
    <name type="scientific">Tetrabaena socialis</name>
    <dbReference type="NCBI Taxonomy" id="47790"/>
    <lineage>
        <taxon>Eukaryota</taxon>
        <taxon>Viridiplantae</taxon>
        <taxon>Chlorophyta</taxon>
        <taxon>core chlorophytes</taxon>
        <taxon>Chlorophyceae</taxon>
        <taxon>CS clade</taxon>
        <taxon>Chlamydomonadales</taxon>
        <taxon>Tetrabaenaceae</taxon>
        <taxon>Tetrabaena</taxon>
    </lineage>
</organism>
<protein>
    <submittedName>
        <fullName evidence="2">Uncharacterized protein</fullName>
    </submittedName>
</protein>
<dbReference type="Pfam" id="PF13516">
    <property type="entry name" value="LRR_6"/>
    <property type="match status" value="1"/>
</dbReference>
<dbReference type="GO" id="GO:0019005">
    <property type="term" value="C:SCF ubiquitin ligase complex"/>
    <property type="evidence" value="ECO:0007669"/>
    <property type="project" value="TreeGrafter"/>
</dbReference>
<comment type="caution">
    <text evidence="2">The sequence shown here is derived from an EMBL/GenBank/DDBJ whole genome shotgun (WGS) entry which is preliminary data.</text>
</comment>
<evidence type="ECO:0000313" key="3">
    <source>
        <dbReference type="Proteomes" id="UP000236333"/>
    </source>
</evidence>
<dbReference type="GO" id="GO:0005930">
    <property type="term" value="C:axoneme"/>
    <property type="evidence" value="ECO:0007669"/>
    <property type="project" value="UniProtKB-SubCell"/>
</dbReference>
<dbReference type="Proteomes" id="UP000236333">
    <property type="component" value="Unassembled WGS sequence"/>
</dbReference>
<reference evidence="2 3" key="1">
    <citation type="journal article" date="2017" name="Mol. Biol. Evol.">
        <title>The 4-celled Tetrabaena socialis nuclear genome reveals the essential components for genetic control of cell number at the origin of multicellularity in the volvocine lineage.</title>
        <authorList>
            <person name="Featherston J."/>
            <person name="Arakaki Y."/>
            <person name="Hanschen E.R."/>
            <person name="Ferris P.J."/>
            <person name="Michod R.E."/>
            <person name="Olson B.J.S.C."/>
            <person name="Nozaki H."/>
            <person name="Durand P.M."/>
        </authorList>
    </citation>
    <scope>NUCLEOTIDE SEQUENCE [LARGE SCALE GENOMIC DNA]</scope>
    <source>
        <strain evidence="2 3">NIES-571</strain>
    </source>
</reference>
<keyword evidence="3" id="KW-1185">Reference proteome</keyword>
<dbReference type="PANTHER" id="PTHR13318:SF190">
    <property type="entry name" value="PARTNER OF PAIRED, ISOFORM B"/>
    <property type="match status" value="1"/>
</dbReference>
<gene>
    <name evidence="2" type="ORF">TSOC_009862</name>
</gene>
<dbReference type="GO" id="GO:0031146">
    <property type="term" value="P:SCF-dependent proteasomal ubiquitin-dependent protein catabolic process"/>
    <property type="evidence" value="ECO:0007669"/>
    <property type="project" value="TreeGrafter"/>
</dbReference>